<organism evidence="1 2">
    <name type="scientific">Entomophthora muscae</name>
    <dbReference type="NCBI Taxonomy" id="34485"/>
    <lineage>
        <taxon>Eukaryota</taxon>
        <taxon>Fungi</taxon>
        <taxon>Fungi incertae sedis</taxon>
        <taxon>Zoopagomycota</taxon>
        <taxon>Entomophthoromycotina</taxon>
        <taxon>Entomophthoromycetes</taxon>
        <taxon>Entomophthorales</taxon>
        <taxon>Entomophthoraceae</taxon>
        <taxon>Entomophthora</taxon>
    </lineage>
</organism>
<reference evidence="1" key="1">
    <citation type="submission" date="2022-04" db="EMBL/GenBank/DDBJ databases">
        <title>Genome of the entomopathogenic fungus Entomophthora muscae.</title>
        <authorList>
            <person name="Elya C."/>
            <person name="Lovett B.R."/>
            <person name="Lee E."/>
            <person name="Macias A.M."/>
            <person name="Hajek A.E."/>
            <person name="De Bivort B.L."/>
            <person name="Kasson M.T."/>
            <person name="De Fine Licht H.H."/>
            <person name="Stajich J.E."/>
        </authorList>
    </citation>
    <scope>NUCLEOTIDE SEQUENCE</scope>
    <source>
        <strain evidence="1">Berkeley</strain>
    </source>
</reference>
<name>A0ACC2TJS2_9FUNG</name>
<protein>
    <submittedName>
        <fullName evidence="1">Uncharacterized protein</fullName>
    </submittedName>
</protein>
<keyword evidence="2" id="KW-1185">Reference proteome</keyword>
<comment type="caution">
    <text evidence="1">The sequence shown here is derived from an EMBL/GenBank/DDBJ whole genome shotgun (WGS) entry which is preliminary data.</text>
</comment>
<accession>A0ACC2TJS2</accession>
<proteinExistence type="predicted"/>
<evidence type="ECO:0000313" key="2">
    <source>
        <dbReference type="Proteomes" id="UP001165960"/>
    </source>
</evidence>
<dbReference type="Proteomes" id="UP001165960">
    <property type="component" value="Unassembled WGS sequence"/>
</dbReference>
<dbReference type="EMBL" id="QTSX02002845">
    <property type="protein sequence ID" value="KAJ9074842.1"/>
    <property type="molecule type" value="Genomic_DNA"/>
</dbReference>
<gene>
    <name evidence="1" type="ORF">DSO57_1002272</name>
</gene>
<sequence>METTTTEEYLSCQQFLLAPTDQNGEKHDPKQRPHVIGNSWTCTKDYNCFNEPFIYSSHAHRVAGIFNAASAGNSGYLGCGGITYSPAENKYSFVVAAVEQDGHTRAKFSSLGPSQWGSPSNDVSAPGVHVLAAMPGGAYDYDSGTSYASPLVAGGSLLVMAACPYLQRDPSALAEILHKSAKPIDPTEPFLWKHDFIRGLRRGIDPTERCGGDNGNSIPNNEYGYGLLNVRKAIELCTRKK</sequence>
<evidence type="ECO:0000313" key="1">
    <source>
        <dbReference type="EMBL" id="KAJ9074842.1"/>
    </source>
</evidence>